<dbReference type="EMBL" id="MJIE01000001">
    <property type="protein sequence ID" value="OLR55780.1"/>
    <property type="molecule type" value="Genomic_DNA"/>
</dbReference>
<evidence type="ECO:0000313" key="5">
    <source>
        <dbReference type="Proteomes" id="UP000187404"/>
    </source>
</evidence>
<dbReference type="OrthoDB" id="9790975at2"/>
<dbReference type="InterPro" id="IPR029039">
    <property type="entry name" value="Flavoprotein-like_sf"/>
</dbReference>
<dbReference type="InterPro" id="IPR005025">
    <property type="entry name" value="FMN_Rdtase-like_dom"/>
</dbReference>
<keyword evidence="5" id="KW-1185">Reference proteome</keyword>
<accession>A0A1Q9JHU8</accession>
<keyword evidence="2" id="KW-0288">FMN</keyword>
<dbReference type="SUPFAM" id="SSF52218">
    <property type="entry name" value="Flavoproteins"/>
    <property type="match status" value="1"/>
</dbReference>
<name>A0A1Q9JHU8_9FIRM</name>
<evidence type="ECO:0000256" key="2">
    <source>
        <dbReference type="ARBA" id="ARBA00022643"/>
    </source>
</evidence>
<organism evidence="4 5">
    <name type="scientific">Hornefia porci</name>
    <dbReference type="NCBI Taxonomy" id="2652292"/>
    <lineage>
        <taxon>Bacteria</taxon>
        <taxon>Bacillati</taxon>
        <taxon>Bacillota</taxon>
        <taxon>Clostridia</taxon>
        <taxon>Peptostreptococcales</taxon>
        <taxon>Anaerovoracaceae</taxon>
        <taxon>Hornefia</taxon>
    </lineage>
</organism>
<feature type="domain" description="NADPH-dependent FMN reductase-like" evidence="3">
    <location>
        <begin position="3"/>
        <end position="151"/>
    </location>
</feature>
<dbReference type="PANTHER" id="PTHR43278:SF4">
    <property type="entry name" value="NAD(P)H-DEPENDENT FMN-CONTAINING OXIDOREDUCTASE YWQN-RELATED"/>
    <property type="match status" value="1"/>
</dbReference>
<dbReference type="Proteomes" id="UP000187404">
    <property type="component" value="Unassembled WGS sequence"/>
</dbReference>
<keyword evidence="1" id="KW-0285">Flavoprotein</keyword>
<proteinExistence type="predicted"/>
<reference evidence="4 5" key="1">
    <citation type="journal article" date="2016" name="Appl. Environ. Microbiol.">
        <title>Function and Phylogeny of Bacterial Butyryl Coenzyme A:Acetate Transferases and Their Diversity in the Proximal Colon of Swine.</title>
        <authorList>
            <person name="Trachsel J."/>
            <person name="Bayles D.O."/>
            <person name="Looft T."/>
            <person name="Levine U.Y."/>
            <person name="Allen H.K."/>
        </authorList>
    </citation>
    <scope>NUCLEOTIDE SEQUENCE [LARGE SCALE GENOMIC DNA]</scope>
    <source>
        <strain evidence="4 5">68-3-10</strain>
    </source>
</reference>
<evidence type="ECO:0000313" key="4">
    <source>
        <dbReference type="EMBL" id="OLR55780.1"/>
    </source>
</evidence>
<dbReference type="STRING" id="1261640.BHK98_06720"/>
<comment type="caution">
    <text evidence="4">The sequence shown here is derived from an EMBL/GenBank/DDBJ whole genome shotgun (WGS) entry which is preliminary data.</text>
</comment>
<dbReference type="InterPro" id="IPR051796">
    <property type="entry name" value="ISF_SsuE-like"/>
</dbReference>
<protein>
    <submittedName>
        <fullName evidence="4">NADPH-dependent FMN reductase</fullName>
    </submittedName>
</protein>
<dbReference type="AlphaFoldDB" id="A0A1Q9JHU8"/>
<evidence type="ECO:0000259" key="3">
    <source>
        <dbReference type="Pfam" id="PF03358"/>
    </source>
</evidence>
<evidence type="ECO:0000256" key="1">
    <source>
        <dbReference type="ARBA" id="ARBA00022630"/>
    </source>
</evidence>
<dbReference type="RefSeq" id="WP_075712771.1">
    <property type="nucleotide sequence ID" value="NZ_MJIE01000001.1"/>
</dbReference>
<dbReference type="PANTHER" id="PTHR43278">
    <property type="entry name" value="NAD(P)H-DEPENDENT FMN-CONTAINING OXIDOREDUCTASE YWQN-RELATED"/>
    <property type="match status" value="1"/>
</dbReference>
<gene>
    <name evidence="4" type="ORF">BHK98_06720</name>
</gene>
<dbReference type="Pfam" id="PF03358">
    <property type="entry name" value="FMN_red"/>
    <property type="match status" value="1"/>
</dbReference>
<sequence>MAKVLMINGSPDPAGCIHTAMEEAAAILAEQGIETEELQIGNRDIRGCIACRKCKETGKCVFNDLVNETAPKLAEASGLILGSPVYYGNPNGTILSFVQRLFYSCGLDLRMKVGASIVSCRRGGNSATFEALNQFFGICGMPTAPSSYWNDVHGYTKEDVYRDEEGLQTVRNLTLNMAFMIKSIADGKDRYGAPATATDVFTDFIGGR</sequence>
<dbReference type="GO" id="GO:0016491">
    <property type="term" value="F:oxidoreductase activity"/>
    <property type="evidence" value="ECO:0007669"/>
    <property type="project" value="InterPro"/>
</dbReference>
<dbReference type="Gene3D" id="3.40.50.360">
    <property type="match status" value="1"/>
</dbReference>